<evidence type="ECO:0000313" key="1">
    <source>
        <dbReference type="EMBL" id="MFC6634017.1"/>
    </source>
</evidence>
<gene>
    <name evidence="1" type="ORF">ACFQBM_12025</name>
</gene>
<name>A0ABW1YMP7_9GAMM</name>
<dbReference type="EMBL" id="JBHSVR010000001">
    <property type="protein sequence ID" value="MFC6634017.1"/>
    <property type="molecule type" value="Genomic_DNA"/>
</dbReference>
<dbReference type="Proteomes" id="UP001596425">
    <property type="component" value="Unassembled WGS sequence"/>
</dbReference>
<accession>A0ABW1YMP7</accession>
<sequence>MSKSNVEVSWSDCIVIFNSLISNIENLKEYVDSEDVDDDDLYEAEEELNDYVTLLGRLKDKYNSLQDKGELPKDLVNKINALV</sequence>
<evidence type="ECO:0000313" key="2">
    <source>
        <dbReference type="Proteomes" id="UP001596425"/>
    </source>
</evidence>
<comment type="caution">
    <text evidence="1">The sequence shown here is derived from an EMBL/GenBank/DDBJ whole genome shotgun (WGS) entry which is preliminary data.</text>
</comment>
<keyword evidence="2" id="KW-1185">Reference proteome</keyword>
<reference evidence="2" key="1">
    <citation type="journal article" date="2019" name="Int. J. Syst. Evol. Microbiol.">
        <title>The Global Catalogue of Microorganisms (GCM) 10K type strain sequencing project: providing services to taxonomists for standard genome sequencing and annotation.</title>
        <authorList>
            <consortium name="The Broad Institute Genomics Platform"/>
            <consortium name="The Broad Institute Genome Sequencing Center for Infectious Disease"/>
            <person name="Wu L."/>
            <person name="Ma J."/>
        </authorList>
    </citation>
    <scope>NUCLEOTIDE SEQUENCE [LARGE SCALE GENOMIC DNA]</scope>
    <source>
        <strain evidence="2">CGMCC 1.13718</strain>
    </source>
</reference>
<dbReference type="RefSeq" id="WP_193190246.1">
    <property type="nucleotide sequence ID" value="NZ_JACZFR010000012.1"/>
</dbReference>
<protein>
    <submittedName>
        <fullName evidence="1">Uncharacterized protein</fullName>
    </submittedName>
</protein>
<proteinExistence type="predicted"/>
<organism evidence="1 2">
    <name type="scientific">Microbulbifer taiwanensis</name>
    <dbReference type="NCBI Taxonomy" id="986746"/>
    <lineage>
        <taxon>Bacteria</taxon>
        <taxon>Pseudomonadati</taxon>
        <taxon>Pseudomonadota</taxon>
        <taxon>Gammaproteobacteria</taxon>
        <taxon>Cellvibrionales</taxon>
        <taxon>Microbulbiferaceae</taxon>
        <taxon>Microbulbifer</taxon>
    </lineage>
</organism>